<sequence length="1206" mass="133682">MPKRKWLHLAVVLTMIFSFFSPAANAEESKNPSTAIELLDPTYQEGQVILKWKTLSETDAEETFFIIKNSQETSISAKLQSTSNLDEKVIKEYEYIDADIQSDHPYTYAVKKAEDQAVSDSKEVKVAEVKESDEDLTEKDADDSQPASEQPSNTGESEEKTGNSDEANGEQEKAEVPAEEAEVSFEDANLEKLIRFAIGKAEGAILKDDLAGITSLEINNSYGDIPSLKGLENAVNLNTIKIENISVSDISVLKELSKLTSVKLLSLPVSNIEVLLFLPQLEKVEAGYLDLDLGTSSVFETLASKGVTVETLDEDSSFLLTAYRITESSAQISWGMYNRDTVEEYKLYVNGKLEKTLDGGVYEYHLSGLNASAPYEIKVEALKDGKALANQVHSFTTLSAPQGEKTAIADENLLLAIQGELGLKRELYKSDLERLTSLAAPNMNIESLEGLEDALNLDHLVIYGNQIQDLTPLAGLKKLIILDIGDNPIAEASALTNLLNVANLDLSYTDINDFTFLKDLSKLQVVYLYGNLQIEEHAPTLAVIEALEAKGVEVYHDLQENVNLEIYPIFVNESRIGLEWGYWTEDEEDYSYPDQYVFMFDEKEEELSGDTTSKIIENLKPDTTYTFKVKAYENGKLIGRASLDVTTKKPPSGKVITFKDKNLEKAIKDSLGIVRDVQESDLIDLTNLDLGAASIKDLSGIEKAVNLESLSLWGNEISDLTPLSSLIKLSELDLDDNPISSLKPLDSLNNLNTLFLSNTNIKDYSPLNQLVNLNYLFLSSNGLTSIPNLSKLTKLEYLVLDDNSLTDLKGIESLQNLQALEVSHNPVSDLSALGSLNLMALNVAYTDITELKWAKSLGALQFLSIDGNNIEDLSPLADLKNLIMLSANELPITDITVLLELPHLEYVSLYNNDLLDLSEGSQAMRVIEELEAKGVYVEYGNYSEEGHLYFDWIDTTSTSIETSWIYEGEEDISSYRIYLNGELVDEVDSSKTSYTFEGLEPGTPYEITLEAYAGEEPVDYAWEYVWTASEDFYFTDMKTDKDSIEAFWTYEGEEEISGYDVYLDGEYMDSLDSESSSYLFEELLPDTSYRIMVEALNDEGMVIAQASENVVTDREEQPGEDPGEDPEEDGDSDNTPVPGKTPASGGKSDPKPADKVKTTAAKEKKAASGSKLPNTATNHYNLLAMGLLTLLAASILFIYTQRRKKV</sequence>
<dbReference type="InterPro" id="IPR032675">
    <property type="entry name" value="LRR_dom_sf"/>
</dbReference>
<dbReference type="Proteomes" id="UP000252731">
    <property type="component" value="Unassembled WGS sequence"/>
</dbReference>
<dbReference type="SMART" id="SM00365">
    <property type="entry name" value="LRR_SD22"/>
    <property type="match status" value="12"/>
</dbReference>
<dbReference type="SUPFAM" id="SSF52058">
    <property type="entry name" value="L domain-like"/>
    <property type="match status" value="2"/>
</dbReference>
<feature type="region of interest" description="Disordered" evidence="8">
    <location>
        <begin position="120"/>
        <end position="182"/>
    </location>
</feature>
<keyword evidence="9" id="KW-1133">Transmembrane helix</keyword>
<dbReference type="Pfam" id="PF00746">
    <property type="entry name" value="Gram_pos_anchor"/>
    <property type="match status" value="1"/>
</dbReference>
<dbReference type="CDD" id="cd00063">
    <property type="entry name" value="FN3"/>
    <property type="match status" value="3"/>
</dbReference>
<evidence type="ECO:0000256" key="3">
    <source>
        <dbReference type="ARBA" id="ARBA00022525"/>
    </source>
</evidence>
<keyword evidence="2" id="KW-0134">Cell wall</keyword>
<feature type="compositionally biased region" description="Basic and acidic residues" evidence="8">
    <location>
        <begin position="120"/>
        <end position="130"/>
    </location>
</feature>
<dbReference type="EMBL" id="QNSF01000004">
    <property type="protein sequence ID" value="RBP94371.1"/>
    <property type="molecule type" value="Genomic_DNA"/>
</dbReference>
<evidence type="ECO:0000256" key="7">
    <source>
        <dbReference type="ARBA" id="ARBA00023088"/>
    </source>
</evidence>
<keyword evidence="6" id="KW-0677">Repeat</keyword>
<feature type="signal peptide" evidence="10">
    <location>
        <begin position="1"/>
        <end position="26"/>
    </location>
</feature>
<comment type="caution">
    <text evidence="13">The sequence shown here is derived from an EMBL/GenBank/DDBJ whole genome shotgun (WGS) entry which is preliminary data.</text>
</comment>
<evidence type="ECO:0000259" key="12">
    <source>
        <dbReference type="PROSITE" id="PS50853"/>
    </source>
</evidence>
<dbReference type="RefSeq" id="WP_113882502.1">
    <property type="nucleotide sequence ID" value="NZ_QNSF01000004.1"/>
</dbReference>
<feature type="compositionally biased region" description="Basic and acidic residues" evidence="8">
    <location>
        <begin position="1148"/>
        <end position="1166"/>
    </location>
</feature>
<keyword evidence="3" id="KW-0964">Secreted</keyword>
<feature type="transmembrane region" description="Helical" evidence="9">
    <location>
        <begin position="1180"/>
        <end position="1199"/>
    </location>
</feature>
<dbReference type="SMART" id="SM00060">
    <property type="entry name" value="FN3"/>
    <property type="match status" value="4"/>
</dbReference>
<keyword evidence="9" id="KW-0812">Transmembrane</keyword>
<dbReference type="InterPro" id="IPR001611">
    <property type="entry name" value="Leu-rich_rpt"/>
</dbReference>
<dbReference type="Gene3D" id="3.80.10.10">
    <property type="entry name" value="Ribonuclease Inhibitor"/>
    <property type="match status" value="3"/>
</dbReference>
<dbReference type="PROSITE" id="PS51450">
    <property type="entry name" value="LRR"/>
    <property type="match status" value="8"/>
</dbReference>
<dbReference type="InterPro" id="IPR025875">
    <property type="entry name" value="Leu-rich_rpt_4"/>
</dbReference>
<reference evidence="13 14" key="1">
    <citation type="submission" date="2018-06" db="EMBL/GenBank/DDBJ databases">
        <title>Freshwater and sediment microbial communities from various areas in North America, analyzing microbe dynamics in response to fracking.</title>
        <authorList>
            <person name="Lamendella R."/>
        </authorList>
    </citation>
    <scope>NUCLEOTIDE SEQUENCE [LARGE SCALE GENOMIC DNA]</scope>
    <source>
        <strain evidence="13 14">14_TX</strain>
    </source>
</reference>
<dbReference type="SUPFAM" id="SSF49265">
    <property type="entry name" value="Fibronectin type III"/>
    <property type="match status" value="3"/>
</dbReference>
<evidence type="ECO:0000256" key="8">
    <source>
        <dbReference type="SAM" id="MobiDB-lite"/>
    </source>
</evidence>
<evidence type="ECO:0000256" key="4">
    <source>
        <dbReference type="ARBA" id="ARBA00022614"/>
    </source>
</evidence>
<evidence type="ECO:0000256" key="1">
    <source>
        <dbReference type="ARBA" id="ARBA00004168"/>
    </source>
</evidence>
<dbReference type="InterPro" id="IPR050836">
    <property type="entry name" value="SDS22/Internalin_LRR"/>
</dbReference>
<keyword evidence="7" id="KW-0572">Peptidoglycan-anchor</keyword>
<dbReference type="AlphaFoldDB" id="A0A366K1E8"/>
<dbReference type="InterPro" id="IPR036116">
    <property type="entry name" value="FN3_sf"/>
</dbReference>
<keyword evidence="4" id="KW-0433">Leucine-rich repeat</keyword>
<dbReference type="PANTHER" id="PTHR46652:SF3">
    <property type="entry name" value="LEUCINE-RICH REPEAT-CONTAINING PROTEIN 9"/>
    <property type="match status" value="1"/>
</dbReference>
<organism evidence="13 14">
    <name type="scientific">Cytobacillus firmus</name>
    <name type="common">Bacillus firmus</name>
    <dbReference type="NCBI Taxonomy" id="1399"/>
    <lineage>
        <taxon>Bacteria</taxon>
        <taxon>Bacillati</taxon>
        <taxon>Bacillota</taxon>
        <taxon>Bacilli</taxon>
        <taxon>Bacillales</taxon>
        <taxon>Bacillaceae</taxon>
        <taxon>Cytobacillus</taxon>
    </lineage>
</organism>
<feature type="domain" description="Gram-positive cocci surface proteins LPxTG" evidence="11">
    <location>
        <begin position="1172"/>
        <end position="1206"/>
    </location>
</feature>
<feature type="compositionally biased region" description="Acidic residues" evidence="8">
    <location>
        <begin position="1118"/>
        <end position="1132"/>
    </location>
</feature>
<protein>
    <submittedName>
        <fullName evidence="13">LPXTG-motif cell wall-anchored protein</fullName>
    </submittedName>
</protein>
<dbReference type="NCBIfam" id="TIGR01167">
    <property type="entry name" value="LPXTG_anchor"/>
    <property type="match status" value="1"/>
</dbReference>
<dbReference type="InterPro" id="IPR013783">
    <property type="entry name" value="Ig-like_fold"/>
</dbReference>
<gene>
    <name evidence="13" type="ORF">DFO70_10410</name>
</gene>
<dbReference type="InterPro" id="IPR003591">
    <property type="entry name" value="Leu-rich_rpt_typical-subtyp"/>
</dbReference>
<feature type="chain" id="PRO_5016694753" evidence="10">
    <location>
        <begin position="27"/>
        <end position="1206"/>
    </location>
</feature>
<keyword evidence="9" id="KW-0472">Membrane</keyword>
<dbReference type="InterPro" id="IPR019931">
    <property type="entry name" value="LPXTG_anchor"/>
</dbReference>
<proteinExistence type="predicted"/>
<dbReference type="Gene3D" id="2.60.40.10">
    <property type="entry name" value="Immunoglobulins"/>
    <property type="match status" value="4"/>
</dbReference>
<dbReference type="PANTHER" id="PTHR46652">
    <property type="entry name" value="LEUCINE-RICH REPEAT AND IQ DOMAIN-CONTAINING PROTEIN 1-RELATED"/>
    <property type="match status" value="1"/>
</dbReference>
<dbReference type="Pfam" id="PF12799">
    <property type="entry name" value="LRR_4"/>
    <property type="match status" value="1"/>
</dbReference>
<evidence type="ECO:0000313" key="14">
    <source>
        <dbReference type="Proteomes" id="UP000252731"/>
    </source>
</evidence>
<feature type="compositionally biased region" description="Polar residues" evidence="8">
    <location>
        <begin position="145"/>
        <end position="155"/>
    </location>
</feature>
<accession>A0A366K1E8</accession>
<keyword evidence="5 10" id="KW-0732">Signal</keyword>
<dbReference type="OrthoDB" id="2786233at2"/>
<keyword evidence="14" id="KW-1185">Reference proteome</keyword>
<evidence type="ECO:0000259" key="11">
    <source>
        <dbReference type="PROSITE" id="PS50847"/>
    </source>
</evidence>
<feature type="domain" description="Fibronectin type-III" evidence="12">
    <location>
        <begin position="560"/>
        <end position="652"/>
    </location>
</feature>
<feature type="compositionally biased region" description="Acidic residues" evidence="8">
    <location>
        <begin position="131"/>
        <end position="143"/>
    </location>
</feature>
<evidence type="ECO:0000256" key="5">
    <source>
        <dbReference type="ARBA" id="ARBA00022729"/>
    </source>
</evidence>
<evidence type="ECO:0000256" key="10">
    <source>
        <dbReference type="SAM" id="SignalP"/>
    </source>
</evidence>
<dbReference type="SMART" id="SM00369">
    <property type="entry name" value="LRR_TYP"/>
    <property type="match status" value="6"/>
</dbReference>
<comment type="subcellular location">
    <subcellularLocation>
        <location evidence="1">Secreted</location>
        <location evidence="1">Cell wall</location>
        <topology evidence="1">Peptidoglycan-anchor</topology>
    </subcellularLocation>
</comment>
<evidence type="ECO:0000256" key="6">
    <source>
        <dbReference type="ARBA" id="ARBA00022737"/>
    </source>
</evidence>
<feature type="region of interest" description="Disordered" evidence="8">
    <location>
        <begin position="1109"/>
        <end position="1176"/>
    </location>
</feature>
<dbReference type="Pfam" id="PF00041">
    <property type="entry name" value="fn3"/>
    <property type="match status" value="1"/>
</dbReference>
<dbReference type="PROSITE" id="PS50847">
    <property type="entry name" value="GRAM_POS_ANCHORING"/>
    <property type="match status" value="1"/>
</dbReference>
<name>A0A366K1E8_CYTFI</name>
<dbReference type="PROSITE" id="PS50853">
    <property type="entry name" value="FN3"/>
    <property type="match status" value="2"/>
</dbReference>
<evidence type="ECO:0000256" key="9">
    <source>
        <dbReference type="SAM" id="Phobius"/>
    </source>
</evidence>
<evidence type="ECO:0000256" key="2">
    <source>
        <dbReference type="ARBA" id="ARBA00022512"/>
    </source>
</evidence>
<feature type="domain" description="Fibronectin type-III" evidence="12">
    <location>
        <begin position="944"/>
        <end position="1031"/>
    </location>
</feature>
<dbReference type="InterPro" id="IPR003961">
    <property type="entry name" value="FN3_dom"/>
</dbReference>
<evidence type="ECO:0000313" key="13">
    <source>
        <dbReference type="EMBL" id="RBP94371.1"/>
    </source>
</evidence>